<feature type="transmembrane region" description="Helical" evidence="6">
    <location>
        <begin position="113"/>
        <end position="138"/>
    </location>
</feature>
<reference evidence="7 8" key="1">
    <citation type="journal article" date="2021" name="ISME Commun">
        <title>Automated analysis of genomic sequences facilitates high-throughput and comprehensive description of bacteria.</title>
        <authorList>
            <person name="Hitch T.C.A."/>
        </authorList>
    </citation>
    <scope>NUCLEOTIDE SEQUENCE [LARGE SCALE GENOMIC DNA]</scope>
    <source>
        <strain evidence="7 8">Sanger_23</strain>
    </source>
</reference>
<feature type="transmembrane region" description="Helical" evidence="6">
    <location>
        <begin position="6"/>
        <end position="27"/>
    </location>
</feature>
<evidence type="ECO:0000313" key="8">
    <source>
        <dbReference type="Proteomes" id="UP001652409"/>
    </source>
</evidence>
<comment type="subcellular location">
    <subcellularLocation>
        <location evidence="1">Cell membrane</location>
        <topology evidence="1">Multi-pass membrane protein</topology>
    </subcellularLocation>
</comment>
<dbReference type="Pfam" id="PF02653">
    <property type="entry name" value="BPD_transp_2"/>
    <property type="match status" value="1"/>
</dbReference>
<organism evidence="7 8">
    <name type="scientific">Blautia ammoniilytica</name>
    <dbReference type="NCBI Taxonomy" id="2981782"/>
    <lineage>
        <taxon>Bacteria</taxon>
        <taxon>Bacillati</taxon>
        <taxon>Bacillota</taxon>
        <taxon>Clostridia</taxon>
        <taxon>Lachnospirales</taxon>
        <taxon>Lachnospiraceae</taxon>
        <taxon>Blautia</taxon>
    </lineage>
</organism>
<keyword evidence="4 6" id="KW-1133">Transmembrane helix</keyword>
<feature type="transmembrane region" description="Helical" evidence="6">
    <location>
        <begin position="241"/>
        <end position="269"/>
    </location>
</feature>
<proteinExistence type="predicted"/>
<evidence type="ECO:0000256" key="3">
    <source>
        <dbReference type="ARBA" id="ARBA00022692"/>
    </source>
</evidence>
<feature type="transmembrane region" description="Helical" evidence="6">
    <location>
        <begin position="34"/>
        <end position="53"/>
    </location>
</feature>
<evidence type="ECO:0000256" key="6">
    <source>
        <dbReference type="SAM" id="Phobius"/>
    </source>
</evidence>
<dbReference type="EMBL" id="JAOQJL010000045">
    <property type="protein sequence ID" value="MCU6766952.1"/>
    <property type="molecule type" value="Genomic_DNA"/>
</dbReference>
<gene>
    <name evidence="7" type="ORF">OCV61_16395</name>
</gene>
<sequence length="309" mass="32492">MLAEYAIIVIFIVLFVVMSIFAPNFFTGNNMVNILRQVSISGICAVGMTFVMLTGGIDLSVGAILGVSGVLTAMMMLKGIPSLLASIIALALGVVIGGITGAIIHYIEIPPMIATLGTMTSLRGVAYLITGGTPVFGFDESYSKIGQGHVGVIPIPVIILAIVYVIGIFVLSKTKFSRYVYGIGGNQEVARLSGIKVARVKIAVYAISGFCSALAGLVMLGRVNSGQPRAGESYEMDVITAVVLGGVSLNGGVGNLSHVIFGVLIIGVLTNGMTMMAVDDYWQRVVKGLILLLAVSFDHYIQKKNIGRK</sequence>
<dbReference type="PANTHER" id="PTHR32196:SF72">
    <property type="entry name" value="RIBOSE IMPORT PERMEASE PROTEIN RBSC"/>
    <property type="match status" value="1"/>
</dbReference>
<keyword evidence="8" id="KW-1185">Reference proteome</keyword>
<keyword evidence="3 6" id="KW-0812">Transmembrane</keyword>
<keyword evidence="5 6" id="KW-0472">Membrane</keyword>
<feature type="transmembrane region" description="Helical" evidence="6">
    <location>
        <begin position="202"/>
        <end position="220"/>
    </location>
</feature>
<protein>
    <submittedName>
        <fullName evidence="7">ABC transporter permease</fullName>
    </submittedName>
</protein>
<dbReference type="RefSeq" id="WP_158422693.1">
    <property type="nucleotide sequence ID" value="NZ_JAOQJL010000045.1"/>
</dbReference>
<feature type="transmembrane region" description="Helical" evidence="6">
    <location>
        <begin position="150"/>
        <end position="171"/>
    </location>
</feature>
<evidence type="ECO:0000256" key="4">
    <source>
        <dbReference type="ARBA" id="ARBA00022989"/>
    </source>
</evidence>
<feature type="transmembrane region" description="Helical" evidence="6">
    <location>
        <begin position="84"/>
        <end position="107"/>
    </location>
</feature>
<dbReference type="CDD" id="cd06579">
    <property type="entry name" value="TM_PBP1_transp_AraH_like"/>
    <property type="match status" value="1"/>
</dbReference>
<evidence type="ECO:0000256" key="1">
    <source>
        <dbReference type="ARBA" id="ARBA00004651"/>
    </source>
</evidence>
<evidence type="ECO:0000256" key="2">
    <source>
        <dbReference type="ARBA" id="ARBA00022475"/>
    </source>
</evidence>
<evidence type="ECO:0000256" key="5">
    <source>
        <dbReference type="ARBA" id="ARBA00023136"/>
    </source>
</evidence>
<evidence type="ECO:0000313" key="7">
    <source>
        <dbReference type="EMBL" id="MCU6766952.1"/>
    </source>
</evidence>
<dbReference type="Proteomes" id="UP001652409">
    <property type="component" value="Unassembled WGS sequence"/>
</dbReference>
<keyword evidence="2" id="KW-1003">Cell membrane</keyword>
<dbReference type="PANTHER" id="PTHR32196">
    <property type="entry name" value="ABC TRANSPORTER PERMEASE PROTEIN YPHD-RELATED-RELATED"/>
    <property type="match status" value="1"/>
</dbReference>
<name>A0ABT2TZD1_9FIRM</name>
<comment type="caution">
    <text evidence="7">The sequence shown here is derived from an EMBL/GenBank/DDBJ whole genome shotgun (WGS) entry which is preliminary data.</text>
</comment>
<dbReference type="InterPro" id="IPR001851">
    <property type="entry name" value="ABC_transp_permease"/>
</dbReference>
<accession>A0ABT2TZD1</accession>